<reference evidence="3" key="1">
    <citation type="submission" date="2010-06" db="EMBL/GenBank/DDBJ databases">
        <authorList>
            <person name="Jiang H."/>
            <person name="Abraham K."/>
            <person name="Ali S."/>
            <person name="Alsbrooks S.L."/>
            <person name="Anim B.N."/>
            <person name="Anosike U.S."/>
            <person name="Attaway T."/>
            <person name="Bandaranaike D.P."/>
            <person name="Battles P.K."/>
            <person name="Bell S.N."/>
            <person name="Bell A.V."/>
            <person name="Beltran B."/>
            <person name="Bickham C."/>
            <person name="Bustamante Y."/>
            <person name="Caleb T."/>
            <person name="Canada A."/>
            <person name="Cardenas V."/>
            <person name="Carter K."/>
            <person name="Chacko J."/>
            <person name="Chandrabose M.N."/>
            <person name="Chavez D."/>
            <person name="Chavez A."/>
            <person name="Chen L."/>
            <person name="Chu H.-S."/>
            <person name="Claassen K.J."/>
            <person name="Cockrell R."/>
            <person name="Collins M."/>
            <person name="Cooper J.A."/>
            <person name="Cree A."/>
            <person name="Curry S.M."/>
            <person name="Da Y."/>
            <person name="Dao M.D."/>
            <person name="Das B."/>
            <person name="Davila M.-L."/>
            <person name="Davy-Carroll L."/>
            <person name="Denson S."/>
            <person name="Dinh H."/>
            <person name="Ebong V.E."/>
            <person name="Edwards J.R."/>
            <person name="Egan A."/>
            <person name="El-Daye J."/>
            <person name="Escobedo L."/>
            <person name="Fernandez S."/>
            <person name="Fernando P.R."/>
            <person name="Flagg N."/>
            <person name="Forbes L.D."/>
            <person name="Fowler R.G."/>
            <person name="Fu Q."/>
            <person name="Gabisi R.A."/>
            <person name="Ganer J."/>
            <person name="Garbino Pronczuk A."/>
            <person name="Garcia R.M."/>
            <person name="Garner T."/>
            <person name="Garrett T.E."/>
            <person name="Gonzalez D.A."/>
            <person name="Hamid H."/>
            <person name="Hawkins E.S."/>
            <person name="Hirani K."/>
            <person name="Hogues M.E."/>
            <person name="Hollins B."/>
            <person name="Hsiao C.-H."/>
            <person name="Jabil R."/>
            <person name="James M.L."/>
            <person name="Jhangiani S.N."/>
            <person name="Johnson B."/>
            <person name="Johnson Q."/>
            <person name="Joshi V."/>
            <person name="Kalu J.B."/>
            <person name="Kam C."/>
            <person name="Kashfia A."/>
            <person name="Keebler J."/>
            <person name="Kisamo H."/>
            <person name="Kovar C.L."/>
            <person name="Lago L.A."/>
            <person name="Lai C.-Y."/>
            <person name="Laidlaw J."/>
            <person name="Lara F."/>
            <person name="Le T.-K."/>
            <person name="Lee S.L."/>
            <person name="Legall F.H."/>
            <person name="Lemon S.J."/>
            <person name="Lewis L.R."/>
            <person name="Li B."/>
            <person name="Liu Y."/>
            <person name="Liu Y.-S."/>
            <person name="Lopez J."/>
            <person name="Lozado R.J."/>
            <person name="Lu J."/>
            <person name="Madu R.C."/>
            <person name="Maheshwari M."/>
            <person name="Maheshwari R."/>
            <person name="Malloy K."/>
            <person name="Martinez E."/>
            <person name="Mathew T."/>
            <person name="Mercado I.C."/>
            <person name="Mercado C."/>
            <person name="Meyer B."/>
            <person name="Montgomery K."/>
            <person name="Morgan M.B."/>
            <person name="Munidasa M."/>
            <person name="Nazareth L.V."/>
            <person name="Nelson J."/>
            <person name="Ng B.M."/>
            <person name="Nguyen N.B."/>
            <person name="Nguyen P.Q."/>
            <person name="Nguyen T."/>
            <person name="Obregon M."/>
            <person name="Okwuonu G.O."/>
            <person name="Onwere C.G."/>
            <person name="Orozco G."/>
            <person name="Parra A."/>
            <person name="Patel S."/>
            <person name="Patil S."/>
            <person name="Perez A."/>
            <person name="Perez Y."/>
            <person name="Pham C."/>
            <person name="Primus E.L."/>
            <person name="Pu L.-L."/>
            <person name="Puazo M."/>
            <person name="Qin X."/>
            <person name="Quiroz J.B."/>
            <person name="Reese J."/>
            <person name="Richards S."/>
            <person name="Rives C.M."/>
            <person name="Robberts R."/>
            <person name="Ruiz S.J."/>
            <person name="Ruiz M.J."/>
            <person name="Santibanez J."/>
            <person name="Schneider B.W."/>
            <person name="Sisson I."/>
            <person name="Smith M."/>
            <person name="Sodergren E."/>
            <person name="Song X.-Z."/>
            <person name="Song B.B."/>
            <person name="Summersgill H."/>
            <person name="Thelus R."/>
            <person name="Thornton R.D."/>
            <person name="Trejos Z.Y."/>
            <person name="Usmani K."/>
            <person name="Vattathil S."/>
            <person name="Villasana D."/>
            <person name="Walker D.L."/>
            <person name="Wang S."/>
            <person name="Wang K."/>
            <person name="White C.S."/>
            <person name="Williams A.C."/>
            <person name="Williamson J."/>
            <person name="Wilson K."/>
            <person name="Woghiren I.O."/>
            <person name="Woodworth J.R."/>
            <person name="Worley K.C."/>
            <person name="Wright R.A."/>
            <person name="Wu W."/>
            <person name="Young L."/>
            <person name="Zhang L."/>
            <person name="Zhang J."/>
            <person name="Zhu Y."/>
            <person name="Muzny D.M."/>
            <person name="Weinstock G."/>
            <person name="Gibbs R.A."/>
        </authorList>
    </citation>
    <scope>NUCLEOTIDE SEQUENCE [LARGE SCALE GENOMIC DNA]</scope>
    <source>
        <strain evidence="3">LSR1</strain>
    </source>
</reference>
<dbReference type="RefSeq" id="XP_003241926.2">
    <property type="nucleotide sequence ID" value="XM_003241878.2"/>
</dbReference>
<name>A0A8R2A6N1_ACYPI</name>
<dbReference type="EnsemblMetazoa" id="XM_003241878.2">
    <property type="protein sequence ID" value="XP_003241926.2"/>
    <property type="gene ID" value="LOC100570389"/>
</dbReference>
<evidence type="ECO:0000313" key="2">
    <source>
        <dbReference type="EnsemblMetazoa" id="XP_003241926.2"/>
    </source>
</evidence>
<sequence>MMTITAAMIMAIVATAIVPNRATYSGLNEDYIEEVATIQGRCPPNVTADFDVIFNAEDSSPVKGCASLGFRSRNDSNEMKIFSVKFGRMNNGVCVSGNFANLDQLVFSCMSQSATLFDNEKVYRLNGHVLQAGGKHQTRCVLYKMTNSVMNIMAVSGTTPCKGLSRMMFYSQATTPKGSMLLRLKKPRDDLRHRRSTSEDKNSTQLNFSGSKYYWKAG</sequence>
<organism evidence="2 3">
    <name type="scientific">Acyrthosiphon pisum</name>
    <name type="common">Pea aphid</name>
    <dbReference type="NCBI Taxonomy" id="7029"/>
    <lineage>
        <taxon>Eukaryota</taxon>
        <taxon>Metazoa</taxon>
        <taxon>Ecdysozoa</taxon>
        <taxon>Arthropoda</taxon>
        <taxon>Hexapoda</taxon>
        <taxon>Insecta</taxon>
        <taxon>Pterygota</taxon>
        <taxon>Neoptera</taxon>
        <taxon>Paraneoptera</taxon>
        <taxon>Hemiptera</taxon>
        <taxon>Sternorrhyncha</taxon>
        <taxon>Aphidomorpha</taxon>
        <taxon>Aphidoidea</taxon>
        <taxon>Aphididae</taxon>
        <taxon>Macrosiphini</taxon>
        <taxon>Acyrthosiphon</taxon>
    </lineage>
</organism>
<accession>A0A8R2A6N1</accession>
<keyword evidence="1" id="KW-0732">Signal</keyword>
<proteinExistence type="predicted"/>
<dbReference type="AlphaFoldDB" id="A0A8R2A6N1"/>
<feature type="chain" id="PRO_5035885357" evidence="1">
    <location>
        <begin position="17"/>
        <end position="218"/>
    </location>
</feature>
<dbReference type="KEGG" id="api:100570389"/>
<feature type="signal peptide" evidence="1">
    <location>
        <begin position="1"/>
        <end position="16"/>
    </location>
</feature>
<dbReference type="GeneID" id="100570389"/>
<dbReference type="Proteomes" id="UP000007819">
    <property type="component" value="Unassembled WGS sequence"/>
</dbReference>
<dbReference type="OrthoDB" id="6635339at2759"/>
<evidence type="ECO:0000256" key="1">
    <source>
        <dbReference type="SAM" id="SignalP"/>
    </source>
</evidence>
<reference evidence="2" key="2">
    <citation type="submission" date="2022-06" db="UniProtKB">
        <authorList>
            <consortium name="EnsemblMetazoa"/>
        </authorList>
    </citation>
    <scope>IDENTIFICATION</scope>
</reference>
<evidence type="ECO:0000313" key="3">
    <source>
        <dbReference type="Proteomes" id="UP000007819"/>
    </source>
</evidence>
<protein>
    <submittedName>
        <fullName evidence="2">Uncharacterized protein</fullName>
    </submittedName>
</protein>
<keyword evidence="3" id="KW-1185">Reference proteome</keyword>